<evidence type="ECO:0000256" key="1">
    <source>
        <dbReference type="SAM" id="MobiDB-lite"/>
    </source>
</evidence>
<dbReference type="Proteomes" id="UP001189429">
    <property type="component" value="Unassembled WGS sequence"/>
</dbReference>
<feature type="non-terminal residue" evidence="2">
    <location>
        <position position="1"/>
    </location>
</feature>
<evidence type="ECO:0000313" key="2">
    <source>
        <dbReference type="EMBL" id="CAK0832246.1"/>
    </source>
</evidence>
<proteinExistence type="predicted"/>
<keyword evidence="3" id="KW-1185">Reference proteome</keyword>
<accession>A0ABN9SKE4</accession>
<dbReference type="EMBL" id="CAUYUJ010011608">
    <property type="protein sequence ID" value="CAK0832246.1"/>
    <property type="molecule type" value="Genomic_DNA"/>
</dbReference>
<feature type="region of interest" description="Disordered" evidence="1">
    <location>
        <begin position="1"/>
        <end position="22"/>
    </location>
</feature>
<gene>
    <name evidence="2" type="ORF">PCOR1329_LOCUS30311</name>
</gene>
<reference evidence="2" key="1">
    <citation type="submission" date="2023-10" db="EMBL/GenBank/DDBJ databases">
        <authorList>
            <person name="Chen Y."/>
            <person name="Shah S."/>
            <person name="Dougan E. K."/>
            <person name="Thang M."/>
            <person name="Chan C."/>
        </authorList>
    </citation>
    <scope>NUCLEOTIDE SEQUENCE [LARGE SCALE GENOMIC DNA]</scope>
</reference>
<protein>
    <submittedName>
        <fullName evidence="2">Uncharacterized protein</fullName>
    </submittedName>
</protein>
<name>A0ABN9SKE4_9DINO</name>
<organism evidence="2 3">
    <name type="scientific">Prorocentrum cordatum</name>
    <dbReference type="NCBI Taxonomy" id="2364126"/>
    <lineage>
        <taxon>Eukaryota</taxon>
        <taxon>Sar</taxon>
        <taxon>Alveolata</taxon>
        <taxon>Dinophyceae</taxon>
        <taxon>Prorocentrales</taxon>
        <taxon>Prorocentraceae</taxon>
        <taxon>Prorocentrum</taxon>
    </lineage>
</organism>
<sequence>AEMDLEERSPTDLDEENGNPTLPDLFKLCSGTHRAFSNVLKDAKEAKPMAQ</sequence>
<evidence type="ECO:0000313" key="3">
    <source>
        <dbReference type="Proteomes" id="UP001189429"/>
    </source>
</evidence>
<comment type="caution">
    <text evidence="2">The sequence shown here is derived from an EMBL/GenBank/DDBJ whole genome shotgun (WGS) entry which is preliminary data.</text>
</comment>
<feature type="compositionally biased region" description="Basic and acidic residues" evidence="1">
    <location>
        <begin position="1"/>
        <end position="11"/>
    </location>
</feature>